<evidence type="ECO:0000256" key="1">
    <source>
        <dbReference type="ARBA" id="ARBA00004370"/>
    </source>
</evidence>
<evidence type="ECO:0000256" key="2">
    <source>
        <dbReference type="ARBA" id="ARBA00007165"/>
    </source>
</evidence>
<keyword evidence="6" id="KW-1003">Cell membrane</keyword>
<dbReference type="GO" id="GO:0005886">
    <property type="term" value="C:plasma membrane"/>
    <property type="evidence" value="ECO:0007669"/>
    <property type="project" value="UniProtKB-SubCell"/>
</dbReference>
<evidence type="ECO:0000256" key="4">
    <source>
        <dbReference type="ARBA" id="ARBA00022989"/>
    </source>
</evidence>
<evidence type="ECO:0000313" key="9">
    <source>
        <dbReference type="EMBL" id="MBM2416908.1"/>
    </source>
</evidence>
<dbReference type="AlphaFoldDB" id="A0A9Q2RWV6"/>
<dbReference type="Pfam" id="PF02104">
    <property type="entry name" value="SURF1"/>
    <property type="match status" value="1"/>
</dbReference>
<organism evidence="8 10">
    <name type="scientific">Marivita cryptomonadis</name>
    <dbReference type="NCBI Taxonomy" id="505252"/>
    <lineage>
        <taxon>Bacteria</taxon>
        <taxon>Pseudomonadati</taxon>
        <taxon>Pseudomonadota</taxon>
        <taxon>Alphaproteobacteria</taxon>
        <taxon>Rhodobacterales</taxon>
        <taxon>Roseobacteraceae</taxon>
        <taxon>Marivita</taxon>
    </lineage>
</organism>
<keyword evidence="3 6" id="KW-0812">Transmembrane</keyword>
<dbReference type="EMBL" id="JAFBXE010000004">
    <property type="protein sequence ID" value="MBM2412240.1"/>
    <property type="molecule type" value="Genomic_DNA"/>
</dbReference>
<evidence type="ECO:0000313" key="8">
    <source>
        <dbReference type="EMBL" id="MBM2412240.1"/>
    </source>
</evidence>
<reference evidence="8 11" key="1">
    <citation type="submission" date="2021-01" db="EMBL/GenBank/DDBJ databases">
        <title>Diatom-associated Roseobacters Show Island Model of Population Structure.</title>
        <authorList>
            <person name="Qu L."/>
            <person name="Feng X."/>
            <person name="Chen Y."/>
            <person name="Li L."/>
            <person name="Wang X."/>
            <person name="Hu Z."/>
            <person name="Wang H."/>
            <person name="Luo H."/>
        </authorList>
    </citation>
    <scope>NUCLEOTIDE SEQUENCE</scope>
    <source>
        <strain evidence="9 11">CC28-63</strain>
        <strain evidence="8">CC28-69</strain>
    </source>
</reference>
<keyword evidence="4 6" id="KW-1133">Transmembrane helix</keyword>
<dbReference type="PANTHER" id="PTHR23427">
    <property type="entry name" value="SURFEIT LOCUS PROTEIN"/>
    <property type="match status" value="1"/>
</dbReference>
<protein>
    <recommendedName>
        <fullName evidence="6">SURF1-like protein</fullName>
    </recommendedName>
</protein>
<proteinExistence type="inferred from homology"/>
<sequence>MSRTTLPLLTGLLGTAILVWLGTWQLDRLEWKQGILTEIESRIGGDPAPLPATGDPESDRYQPVQLNGTIEPDELYVLVSRKRVGAGYLVISPFVTEDGRRILLDRGFIRVEDRDTPRDGGTKEITGNLHWPDDRTSSTPENDVAGNTWFARDIAAMSEALNTEPLLVIARNMSPSDPGVTPLPVDTSGIPNDHLQYAITWFSLAAVWLIGTIALVWRLRQTKEG</sequence>
<dbReference type="PROSITE" id="PS50895">
    <property type="entry name" value="SURF1"/>
    <property type="match status" value="1"/>
</dbReference>
<evidence type="ECO:0000313" key="10">
    <source>
        <dbReference type="Proteomes" id="UP000755667"/>
    </source>
</evidence>
<dbReference type="Proteomes" id="UP000755667">
    <property type="component" value="Unassembled WGS sequence"/>
</dbReference>
<keyword evidence="11" id="KW-1185">Reference proteome</keyword>
<dbReference type="InterPro" id="IPR002994">
    <property type="entry name" value="Surf1/Shy1"/>
</dbReference>
<dbReference type="GeneID" id="62640795"/>
<keyword evidence="5 6" id="KW-0472">Membrane</keyword>
<dbReference type="Proteomes" id="UP000809440">
    <property type="component" value="Unassembled WGS sequence"/>
</dbReference>
<dbReference type="OrthoDB" id="6079986at2"/>
<dbReference type="InterPro" id="IPR045214">
    <property type="entry name" value="Surf1/Surf4"/>
</dbReference>
<feature type="region of interest" description="Disordered" evidence="7">
    <location>
        <begin position="118"/>
        <end position="143"/>
    </location>
</feature>
<evidence type="ECO:0000256" key="6">
    <source>
        <dbReference type="RuleBase" id="RU363076"/>
    </source>
</evidence>
<feature type="transmembrane region" description="Helical" evidence="6">
    <location>
        <begin position="198"/>
        <end position="217"/>
    </location>
</feature>
<evidence type="ECO:0000256" key="3">
    <source>
        <dbReference type="ARBA" id="ARBA00022692"/>
    </source>
</evidence>
<comment type="similarity">
    <text evidence="2 6">Belongs to the SURF1 family.</text>
</comment>
<evidence type="ECO:0000256" key="5">
    <source>
        <dbReference type="ARBA" id="ARBA00023136"/>
    </source>
</evidence>
<evidence type="ECO:0000256" key="7">
    <source>
        <dbReference type="SAM" id="MobiDB-lite"/>
    </source>
</evidence>
<comment type="caution">
    <text evidence="6">Lacks conserved residue(s) required for the propagation of feature annotation.</text>
</comment>
<dbReference type="EMBL" id="JAFBXF010000004">
    <property type="protein sequence ID" value="MBM2416908.1"/>
    <property type="molecule type" value="Genomic_DNA"/>
</dbReference>
<comment type="caution">
    <text evidence="8">The sequence shown here is derived from an EMBL/GenBank/DDBJ whole genome shotgun (WGS) entry which is preliminary data.</text>
</comment>
<dbReference type="PANTHER" id="PTHR23427:SF2">
    <property type="entry name" value="SURFEIT LOCUS PROTEIN 1"/>
    <property type="match status" value="1"/>
</dbReference>
<comment type="subcellular location">
    <subcellularLocation>
        <location evidence="6">Cell membrane</location>
        <topology evidence="6">Multi-pass membrane protein</topology>
    </subcellularLocation>
    <subcellularLocation>
        <location evidence="1">Membrane</location>
    </subcellularLocation>
</comment>
<name>A0A9Q2RWV6_9RHOB</name>
<evidence type="ECO:0000313" key="11">
    <source>
        <dbReference type="Proteomes" id="UP000809440"/>
    </source>
</evidence>
<accession>A0A9Q2RWV6</accession>
<gene>
    <name evidence="8" type="ORF">JQX41_08010</name>
    <name evidence="9" type="ORF">JQX48_08015</name>
</gene>
<dbReference type="RefSeq" id="WP_085629060.1">
    <property type="nucleotide sequence ID" value="NZ_JAFBWU010000004.1"/>
</dbReference>
<dbReference type="CDD" id="cd06662">
    <property type="entry name" value="SURF1"/>
    <property type="match status" value="1"/>
</dbReference>